<dbReference type="EMBL" id="BOMN01000029">
    <property type="protein sequence ID" value="GIE19393.1"/>
    <property type="molecule type" value="Genomic_DNA"/>
</dbReference>
<sequence length="270" mass="30401">MAWRKRVNVRLARSTGMQVVRREGKLRLIPNPHRDLSAPAFIFSSVRSGSTLLRMILDSHTDVYAPHELHLAHVRVKLEIPAAQKAMDALGFNERELQNMIWDRLLTRALQNSGKKILVEKTPNLVFQWARVGQAFPDAKFIYLLRHPASILDSWQRARTAQTEEEAIASVTKYLTALREARDNLPGGHTVRYEDLTRDPAAEARKICAYLGVDFQPAMVDYGQADHGPLVAGLGDWQEKIQTGAVQQARPVPKIDLPEKLKVLAADLGY</sequence>
<dbReference type="InterPro" id="IPR051135">
    <property type="entry name" value="Gal/GlcNAc/GalNAc_ST"/>
</dbReference>
<dbReference type="PANTHER" id="PTHR10704">
    <property type="entry name" value="CARBOHYDRATE SULFOTRANSFERASE"/>
    <property type="match status" value="1"/>
</dbReference>
<organism evidence="1 2">
    <name type="scientific">Winogradskya humida</name>
    <dbReference type="NCBI Taxonomy" id="113566"/>
    <lineage>
        <taxon>Bacteria</taxon>
        <taxon>Bacillati</taxon>
        <taxon>Actinomycetota</taxon>
        <taxon>Actinomycetes</taxon>
        <taxon>Micromonosporales</taxon>
        <taxon>Micromonosporaceae</taxon>
        <taxon>Winogradskya</taxon>
    </lineage>
</organism>
<proteinExistence type="predicted"/>
<keyword evidence="2" id="KW-1185">Reference proteome</keyword>
<dbReference type="SUPFAM" id="SSF52540">
    <property type="entry name" value="P-loop containing nucleoside triphosphate hydrolases"/>
    <property type="match status" value="1"/>
</dbReference>
<dbReference type="Pfam" id="PF13469">
    <property type="entry name" value="Sulfotransfer_3"/>
    <property type="match status" value="1"/>
</dbReference>
<dbReference type="InterPro" id="IPR027417">
    <property type="entry name" value="P-loop_NTPase"/>
</dbReference>
<comment type="caution">
    <text evidence="1">The sequence shown here is derived from an EMBL/GenBank/DDBJ whole genome shotgun (WGS) entry which is preliminary data.</text>
</comment>
<name>A0ABQ3ZLF1_9ACTN</name>
<evidence type="ECO:0000313" key="1">
    <source>
        <dbReference type="EMBL" id="GIE19393.1"/>
    </source>
</evidence>
<dbReference type="PANTHER" id="PTHR10704:SF44">
    <property type="entry name" value="LD35051P-RELATED"/>
    <property type="match status" value="1"/>
</dbReference>
<protein>
    <submittedName>
        <fullName evidence="1">Sulfotransferase family protein</fullName>
    </submittedName>
</protein>
<reference evidence="1 2" key="1">
    <citation type="submission" date="2021-01" db="EMBL/GenBank/DDBJ databases">
        <title>Whole genome shotgun sequence of Actinoplanes humidus NBRC 14915.</title>
        <authorList>
            <person name="Komaki H."/>
            <person name="Tamura T."/>
        </authorList>
    </citation>
    <scope>NUCLEOTIDE SEQUENCE [LARGE SCALE GENOMIC DNA]</scope>
    <source>
        <strain evidence="1 2">NBRC 14915</strain>
    </source>
</reference>
<evidence type="ECO:0000313" key="2">
    <source>
        <dbReference type="Proteomes" id="UP000603200"/>
    </source>
</evidence>
<accession>A0ABQ3ZLF1</accession>
<dbReference type="Proteomes" id="UP000603200">
    <property type="component" value="Unassembled WGS sequence"/>
</dbReference>
<dbReference type="Gene3D" id="3.40.50.300">
    <property type="entry name" value="P-loop containing nucleotide triphosphate hydrolases"/>
    <property type="match status" value="1"/>
</dbReference>
<gene>
    <name evidence="1" type="ORF">Ahu01nite_024950</name>
</gene>